<evidence type="ECO:0000256" key="1">
    <source>
        <dbReference type="SAM" id="MobiDB-lite"/>
    </source>
</evidence>
<evidence type="ECO:0000313" key="3">
    <source>
        <dbReference type="EMBL" id="NVN50291.1"/>
    </source>
</evidence>
<keyword evidence="4" id="KW-1185">Reference proteome</keyword>
<protein>
    <recommendedName>
        <fullName evidence="5">Transmembrane protein</fullName>
    </recommendedName>
</protein>
<comment type="caution">
    <text evidence="3">The sequence shown here is derived from an EMBL/GenBank/DDBJ whole genome shotgun (WGS) entry which is preliminary data.</text>
</comment>
<gene>
    <name evidence="3" type="ORF">HLY00_1458</name>
</gene>
<dbReference type="Proteomes" id="UP000570517">
    <property type="component" value="Unassembled WGS sequence"/>
</dbReference>
<sequence>MPASVPVPSRSQIHNWETEQLRDCAGFWNRVAESWEVAFEQVHRLIGSPGGTPWTGRGAAAAQERARTDRLRVNDCIKGLRLAAAYADNAASELELAKRQALIAIGEAESQGFTVSEDLSVHDTQRTGWFPAEAFARQAQAESFAVDIRTRAAALAALDTERAADITSASVTLGDLVFGESTATDHVVQAVDWKQSPAEDLDGTSPGGSQPARGLPPEGVQPPTPGDLVPGPASRPSEAGKGGQSLWDENGGEWRYFPGDRYHNPHWDFNPHNAPNAPWDNVPIGDLPPVKDNQIITGLPPWLENPAAPGIVGPPLNPLLDPFPSTDMPAPTTLPGATPSLSLPRIDIPAPTPEDMANAGATGTGIVAGGGLLAMLYMLLVQN</sequence>
<accession>A0A850PIP4</accession>
<dbReference type="AlphaFoldDB" id="A0A850PIP4"/>
<evidence type="ECO:0000256" key="2">
    <source>
        <dbReference type="SAM" id="Phobius"/>
    </source>
</evidence>
<reference evidence="3 4" key="1">
    <citation type="submission" date="2020-05" db="EMBL/GenBank/DDBJ databases">
        <title>Draft genome sequence of Mycobacterium hippocampi DL, isolated from European seabass, Dicentrarchus labrax, reared in fish farms.</title>
        <authorList>
            <person name="Stathopoulou P."/>
            <person name="Asimakis E."/>
            <person name="Tzokas K."/>
            <person name="Batargias C."/>
            <person name="Tsiamis G."/>
        </authorList>
    </citation>
    <scope>NUCLEOTIDE SEQUENCE [LARGE SCALE GENOMIC DNA]</scope>
    <source>
        <strain evidence="3 4">DL</strain>
    </source>
</reference>
<feature type="transmembrane region" description="Helical" evidence="2">
    <location>
        <begin position="359"/>
        <end position="380"/>
    </location>
</feature>
<evidence type="ECO:0008006" key="5">
    <source>
        <dbReference type="Google" id="ProtNLM"/>
    </source>
</evidence>
<evidence type="ECO:0000313" key="4">
    <source>
        <dbReference type="Proteomes" id="UP000570517"/>
    </source>
</evidence>
<organism evidence="3 4">
    <name type="scientific">Mycolicibacterium hippocampi</name>
    <dbReference type="NCBI Taxonomy" id="659824"/>
    <lineage>
        <taxon>Bacteria</taxon>
        <taxon>Bacillati</taxon>
        <taxon>Actinomycetota</taxon>
        <taxon>Actinomycetes</taxon>
        <taxon>Mycobacteriales</taxon>
        <taxon>Mycobacteriaceae</taxon>
        <taxon>Mycolicibacterium</taxon>
    </lineage>
</organism>
<keyword evidence="2" id="KW-1133">Transmembrane helix</keyword>
<keyword evidence="2" id="KW-0812">Transmembrane</keyword>
<name>A0A850PIP4_9MYCO</name>
<feature type="region of interest" description="Disordered" evidence="1">
    <location>
        <begin position="196"/>
        <end position="252"/>
    </location>
</feature>
<keyword evidence="2" id="KW-0472">Membrane</keyword>
<proteinExistence type="predicted"/>
<dbReference type="EMBL" id="JABFYL010000023">
    <property type="protein sequence ID" value="NVN50291.1"/>
    <property type="molecule type" value="Genomic_DNA"/>
</dbReference>